<dbReference type="PANTHER" id="PTHR33128">
    <property type="entry name" value="OS05G0103400 PROTEIN"/>
    <property type="match status" value="1"/>
</dbReference>
<dbReference type="Pfam" id="PF11820">
    <property type="entry name" value="DUF3339"/>
    <property type="match status" value="1"/>
</dbReference>
<accession>A0AA88R102</accession>
<evidence type="ECO:0000313" key="1">
    <source>
        <dbReference type="EMBL" id="KAK2968755.1"/>
    </source>
</evidence>
<organism evidence="1 2">
    <name type="scientific">Escallonia rubra</name>
    <dbReference type="NCBI Taxonomy" id="112253"/>
    <lineage>
        <taxon>Eukaryota</taxon>
        <taxon>Viridiplantae</taxon>
        <taxon>Streptophyta</taxon>
        <taxon>Embryophyta</taxon>
        <taxon>Tracheophyta</taxon>
        <taxon>Spermatophyta</taxon>
        <taxon>Magnoliopsida</taxon>
        <taxon>eudicotyledons</taxon>
        <taxon>Gunneridae</taxon>
        <taxon>Pentapetalae</taxon>
        <taxon>asterids</taxon>
        <taxon>campanulids</taxon>
        <taxon>Escalloniales</taxon>
        <taxon>Escalloniaceae</taxon>
        <taxon>Escallonia</taxon>
    </lineage>
</organism>
<dbReference type="EMBL" id="JAVXUO010002884">
    <property type="protein sequence ID" value="KAK2968755.1"/>
    <property type="molecule type" value="Genomic_DNA"/>
</dbReference>
<proteinExistence type="predicted"/>
<dbReference type="AlphaFoldDB" id="A0AA88R102"/>
<dbReference type="Proteomes" id="UP001187471">
    <property type="component" value="Unassembled WGS sequence"/>
</dbReference>
<name>A0AA88R102_9ASTE</name>
<gene>
    <name evidence="1" type="ORF">RJ640_028148</name>
</gene>
<reference evidence="1" key="1">
    <citation type="submission" date="2022-12" db="EMBL/GenBank/DDBJ databases">
        <title>Draft genome assemblies for two species of Escallonia (Escalloniales).</title>
        <authorList>
            <person name="Chanderbali A."/>
            <person name="Dervinis C."/>
            <person name="Anghel I."/>
            <person name="Soltis D."/>
            <person name="Soltis P."/>
            <person name="Zapata F."/>
        </authorList>
    </citation>
    <scope>NUCLEOTIDE SEQUENCE</scope>
    <source>
        <strain evidence="1">UCBG92.1500</strain>
        <tissue evidence="1">Leaf</tissue>
    </source>
</reference>
<dbReference type="InterPro" id="IPR021775">
    <property type="entry name" value="DUF3339"/>
</dbReference>
<keyword evidence="2" id="KW-1185">Reference proteome</keyword>
<dbReference type="PANTHER" id="PTHR33128:SF54">
    <property type="entry name" value="OS01G0849500 PROTEIN"/>
    <property type="match status" value="1"/>
</dbReference>
<comment type="caution">
    <text evidence="1">The sequence shown here is derived from an EMBL/GenBank/DDBJ whole genome shotgun (WGS) entry which is preliminary data.</text>
</comment>
<evidence type="ECO:0000313" key="2">
    <source>
        <dbReference type="Proteomes" id="UP001187471"/>
    </source>
</evidence>
<protein>
    <submittedName>
        <fullName evidence="1">Uncharacterized protein</fullName>
    </submittedName>
</protein>
<sequence length="71" mass="7780">MNDWAAPLIAAALFAFLAPGLIFQLPGRERPVDFLNMKTSVASILLVKVHPKGQKQRIADSSPPKHIEVAF</sequence>